<sequence>MLRCRLRQLGKFKISFELRSSGSSRGQVEIHTLKTTLPKTGKRERKRINRDNWCLRKLITVSPNLPGRDPMKMSGTPVCLEHHLLKDSALYGVSFWS</sequence>
<proteinExistence type="predicted"/>
<evidence type="ECO:0000313" key="1">
    <source>
        <dbReference type="EMBL" id="KYO20962.1"/>
    </source>
</evidence>
<dbReference type="AlphaFoldDB" id="A0A151M8X5"/>
<accession>A0A151M8X5</accession>
<evidence type="ECO:0000313" key="2">
    <source>
        <dbReference type="Proteomes" id="UP000050525"/>
    </source>
</evidence>
<organism evidence="1 2">
    <name type="scientific">Alligator mississippiensis</name>
    <name type="common">American alligator</name>
    <dbReference type="NCBI Taxonomy" id="8496"/>
    <lineage>
        <taxon>Eukaryota</taxon>
        <taxon>Metazoa</taxon>
        <taxon>Chordata</taxon>
        <taxon>Craniata</taxon>
        <taxon>Vertebrata</taxon>
        <taxon>Euteleostomi</taxon>
        <taxon>Archelosauria</taxon>
        <taxon>Archosauria</taxon>
        <taxon>Crocodylia</taxon>
        <taxon>Alligatoridae</taxon>
        <taxon>Alligatorinae</taxon>
        <taxon>Alligator</taxon>
    </lineage>
</organism>
<reference evidence="1 2" key="1">
    <citation type="journal article" date="2012" name="Genome Biol.">
        <title>Sequencing three crocodilian genomes to illuminate the evolution of archosaurs and amniotes.</title>
        <authorList>
            <person name="St John J.A."/>
            <person name="Braun E.L."/>
            <person name="Isberg S.R."/>
            <person name="Miles L.G."/>
            <person name="Chong A.Y."/>
            <person name="Gongora J."/>
            <person name="Dalzell P."/>
            <person name="Moran C."/>
            <person name="Bed'hom B."/>
            <person name="Abzhanov A."/>
            <person name="Burgess S.C."/>
            <person name="Cooksey A.M."/>
            <person name="Castoe T.A."/>
            <person name="Crawford N.G."/>
            <person name="Densmore L.D."/>
            <person name="Drew J.C."/>
            <person name="Edwards S.V."/>
            <person name="Faircloth B.C."/>
            <person name="Fujita M.K."/>
            <person name="Greenwold M.J."/>
            <person name="Hoffmann F.G."/>
            <person name="Howard J.M."/>
            <person name="Iguchi T."/>
            <person name="Janes D.E."/>
            <person name="Khan S.Y."/>
            <person name="Kohno S."/>
            <person name="de Koning A.J."/>
            <person name="Lance S.L."/>
            <person name="McCarthy F.M."/>
            <person name="McCormack J.E."/>
            <person name="Merchant M.E."/>
            <person name="Peterson D.G."/>
            <person name="Pollock D.D."/>
            <person name="Pourmand N."/>
            <person name="Raney B.J."/>
            <person name="Roessler K.A."/>
            <person name="Sanford J.R."/>
            <person name="Sawyer R.H."/>
            <person name="Schmidt C.J."/>
            <person name="Triplett E.W."/>
            <person name="Tuberville T.D."/>
            <person name="Venegas-Anaya M."/>
            <person name="Howard J.T."/>
            <person name="Jarvis E.D."/>
            <person name="Guillette L.J.Jr."/>
            <person name="Glenn T.C."/>
            <person name="Green R.E."/>
            <person name="Ray D.A."/>
        </authorList>
    </citation>
    <scope>NUCLEOTIDE SEQUENCE [LARGE SCALE GENOMIC DNA]</scope>
    <source>
        <strain evidence="1">KSC_2009_1</strain>
    </source>
</reference>
<comment type="caution">
    <text evidence="1">The sequence shown here is derived from an EMBL/GenBank/DDBJ whole genome shotgun (WGS) entry which is preliminary data.</text>
</comment>
<keyword evidence="2" id="KW-1185">Reference proteome</keyword>
<dbReference type="EMBL" id="AKHW03006295">
    <property type="protein sequence ID" value="KYO20962.1"/>
    <property type="molecule type" value="Genomic_DNA"/>
</dbReference>
<gene>
    <name evidence="1" type="ORF">Y1Q_0001290</name>
</gene>
<name>A0A151M8X5_ALLMI</name>
<dbReference type="Proteomes" id="UP000050525">
    <property type="component" value="Unassembled WGS sequence"/>
</dbReference>
<protein>
    <submittedName>
        <fullName evidence="1">Uncharacterized protein</fullName>
    </submittedName>
</protein>